<accession>A0A6P2D3V3</accession>
<feature type="compositionally biased region" description="Basic and acidic residues" evidence="1">
    <location>
        <begin position="609"/>
        <end position="619"/>
    </location>
</feature>
<evidence type="ECO:0000259" key="2">
    <source>
        <dbReference type="Pfam" id="PF01936"/>
    </source>
</evidence>
<dbReference type="Gene3D" id="3.40.50.1010">
    <property type="entry name" value="5'-nuclease"/>
    <property type="match status" value="1"/>
</dbReference>
<organism evidence="3 4">
    <name type="scientific">Gemmata massiliana</name>
    <dbReference type="NCBI Taxonomy" id="1210884"/>
    <lineage>
        <taxon>Bacteria</taxon>
        <taxon>Pseudomonadati</taxon>
        <taxon>Planctomycetota</taxon>
        <taxon>Planctomycetia</taxon>
        <taxon>Gemmatales</taxon>
        <taxon>Gemmataceae</taxon>
        <taxon>Gemmata</taxon>
    </lineage>
</organism>
<keyword evidence="4" id="KW-1185">Reference proteome</keyword>
<sequence length="756" mass="81283">MKPSAVLLIDLENFFLSRVDYFNNRGIRVEERPSFAEDMKNLVRHAQRMTGLPFAVRRAYADFESLRVEPQDLMRQGVEPVQVFRLSGKSANKNAADMKLAMDAVALLSPGAPLEHFVLVSGDADFIPVILELKRRGHTVSVIAVTGATNDLIQRFADKFELFESLVPAGSGERQVRAPIASEPPKSNGRNGFKSVTRTSTRPTPAERSTLEPHTAEHYKYLLASGRTDANEARVLTVPWTALVWVCDAVVTALAPPTGSPATSIDLMARLQAAARTTGTADLAAHVALIHSAVRCSLPVPSVPGGAYTLAAETTGEEIRQKLLRYVVYVLNCRLSENGVKGPIRPEALAAAFDPGTTIEQATAEIVTALAEPEFAPPPAPKPQVSGVHTPDEYRKLLQKGGAKGTDTEHTRIHPTPWPSIERVCADTFTALHPTAGGAGTLQRGQLLERLYATEDDMRVDNYRSHVRRAFTLLGLSHAILEEEERVTLHPDVTEPGHIRWAVLGIMLKLLAIRLEEKGVPDPIQPEAFVAAIEAGPYTDELLPEIGTTILSVYQSSDETELVPIPELDVTTPTEESAELARSDAGASSAPTAEAAAPDVDPFAFDGEILDKPHPEPTKTPEPFDAPASEIVDVSAITSEAVAAVIEPAVQVIPIADVEPLPIPSESELVVFAPSVENEGEPVEEVTPVAEWVPDEDVLFSGLEIGVERFSAGSSTRLVPPSAETRAPADKITPPPIPPSALLPPLPPPPPPPEPA</sequence>
<feature type="compositionally biased region" description="Polar residues" evidence="1">
    <location>
        <begin position="188"/>
        <end position="203"/>
    </location>
</feature>
<reference evidence="3 4" key="1">
    <citation type="submission" date="2019-05" db="EMBL/GenBank/DDBJ databases">
        <authorList>
            <consortium name="Science for Life Laboratories"/>
        </authorList>
    </citation>
    <scope>NUCLEOTIDE SEQUENCE [LARGE SCALE GENOMIC DNA]</scope>
    <source>
        <strain evidence="3">Soil9</strain>
    </source>
</reference>
<feature type="compositionally biased region" description="Pro residues" evidence="1">
    <location>
        <begin position="733"/>
        <end position="756"/>
    </location>
</feature>
<protein>
    <recommendedName>
        <fullName evidence="2">NYN domain-containing protein</fullName>
    </recommendedName>
</protein>
<evidence type="ECO:0000256" key="1">
    <source>
        <dbReference type="SAM" id="MobiDB-lite"/>
    </source>
</evidence>
<dbReference type="InterPro" id="IPR021139">
    <property type="entry name" value="NYN"/>
</dbReference>
<dbReference type="Proteomes" id="UP000464178">
    <property type="component" value="Chromosome"/>
</dbReference>
<dbReference type="PANTHER" id="PTHR35811:SF1">
    <property type="entry name" value="HTH OST-TYPE DOMAIN-CONTAINING PROTEIN"/>
    <property type="match status" value="1"/>
</dbReference>
<feature type="compositionally biased region" description="Low complexity" evidence="1">
    <location>
        <begin position="585"/>
        <end position="606"/>
    </location>
</feature>
<dbReference type="EMBL" id="LR593886">
    <property type="protein sequence ID" value="VTR94784.1"/>
    <property type="molecule type" value="Genomic_DNA"/>
</dbReference>
<dbReference type="AlphaFoldDB" id="A0A6P2D3V3"/>
<proteinExistence type="predicted"/>
<evidence type="ECO:0000313" key="3">
    <source>
        <dbReference type="EMBL" id="VTR94784.1"/>
    </source>
</evidence>
<gene>
    <name evidence="3" type="ORF">SOIL9_29300</name>
</gene>
<feature type="region of interest" description="Disordered" evidence="1">
    <location>
        <begin position="174"/>
        <end position="212"/>
    </location>
</feature>
<feature type="domain" description="NYN" evidence="2">
    <location>
        <begin position="6"/>
        <end position="160"/>
    </location>
</feature>
<dbReference type="RefSeq" id="WP_162669276.1">
    <property type="nucleotide sequence ID" value="NZ_LR593886.1"/>
</dbReference>
<dbReference type="GO" id="GO:0004540">
    <property type="term" value="F:RNA nuclease activity"/>
    <property type="evidence" value="ECO:0007669"/>
    <property type="project" value="InterPro"/>
</dbReference>
<dbReference type="Pfam" id="PF01936">
    <property type="entry name" value="NYN"/>
    <property type="match status" value="1"/>
</dbReference>
<dbReference type="PANTHER" id="PTHR35811">
    <property type="entry name" value="SLR1870 PROTEIN"/>
    <property type="match status" value="1"/>
</dbReference>
<name>A0A6P2D3V3_9BACT</name>
<evidence type="ECO:0000313" key="4">
    <source>
        <dbReference type="Proteomes" id="UP000464178"/>
    </source>
</evidence>
<feature type="region of interest" description="Disordered" evidence="1">
    <location>
        <begin position="565"/>
        <end position="625"/>
    </location>
</feature>
<feature type="region of interest" description="Disordered" evidence="1">
    <location>
        <begin position="711"/>
        <end position="756"/>
    </location>
</feature>
<dbReference type="KEGG" id="gms:SOIL9_29300"/>